<dbReference type="SUPFAM" id="SSF54236">
    <property type="entry name" value="Ubiquitin-like"/>
    <property type="match status" value="3"/>
</dbReference>
<dbReference type="InterPro" id="IPR029071">
    <property type="entry name" value="Ubiquitin-like_domsf"/>
</dbReference>
<feature type="domain" description="Ubiquitin-like" evidence="2">
    <location>
        <begin position="146"/>
        <end position="222"/>
    </location>
</feature>
<protein>
    <recommendedName>
        <fullName evidence="2">Ubiquitin-like domain-containing protein</fullName>
    </recommendedName>
</protein>
<accession>A0A3B6H3Z9</accession>
<keyword evidence="4" id="KW-1185">Reference proteome</keyword>
<dbReference type="GO" id="GO:0019941">
    <property type="term" value="P:modification-dependent protein catabolic process"/>
    <property type="evidence" value="ECO:0000318"/>
    <property type="project" value="GO_Central"/>
</dbReference>
<dbReference type="GO" id="GO:0005634">
    <property type="term" value="C:nucleus"/>
    <property type="evidence" value="ECO:0000318"/>
    <property type="project" value="GO_Central"/>
</dbReference>
<evidence type="ECO:0000259" key="2">
    <source>
        <dbReference type="PROSITE" id="PS50053"/>
    </source>
</evidence>
<evidence type="ECO:0000313" key="3">
    <source>
        <dbReference type="EnsemblPlants" id="TraesCS3D02G511200.1.cds1"/>
    </source>
</evidence>
<evidence type="ECO:0000313" key="4">
    <source>
        <dbReference type="Proteomes" id="UP000019116"/>
    </source>
</evidence>
<dbReference type="Gramene" id="TraesROB_scaffold_102236_01G000100.1">
    <property type="protein sequence ID" value="TraesROB_scaffold_102236_01G000100.1"/>
    <property type="gene ID" value="TraesROB_scaffold_102236_01G000100"/>
</dbReference>
<organism evidence="3">
    <name type="scientific">Triticum aestivum</name>
    <name type="common">Wheat</name>
    <dbReference type="NCBI Taxonomy" id="4565"/>
    <lineage>
        <taxon>Eukaryota</taxon>
        <taxon>Viridiplantae</taxon>
        <taxon>Streptophyta</taxon>
        <taxon>Embryophyta</taxon>
        <taxon>Tracheophyta</taxon>
        <taxon>Spermatophyta</taxon>
        <taxon>Magnoliopsida</taxon>
        <taxon>Liliopsida</taxon>
        <taxon>Poales</taxon>
        <taxon>Poaceae</taxon>
        <taxon>BOP clade</taxon>
        <taxon>Pooideae</taxon>
        <taxon>Triticodae</taxon>
        <taxon>Triticeae</taxon>
        <taxon>Triticinae</taxon>
        <taxon>Triticum</taxon>
    </lineage>
</organism>
<dbReference type="Pfam" id="PF00240">
    <property type="entry name" value="ubiquitin"/>
    <property type="match status" value="3"/>
</dbReference>
<name>A0A3B6H3Z9_WHEAT</name>
<dbReference type="Gramene" id="TraesARI3D03G02027920.1">
    <property type="protein sequence ID" value="TraesARI3D03G02027920.1.CDS1"/>
    <property type="gene ID" value="TraesARI3D03G02027920"/>
</dbReference>
<dbReference type="Gene3D" id="3.10.20.90">
    <property type="entry name" value="Phosphatidylinositol 3-kinase Catalytic Subunit, Chain A, domain 1"/>
    <property type="match status" value="3"/>
</dbReference>
<dbReference type="GO" id="GO:0016567">
    <property type="term" value="P:protein ubiquitination"/>
    <property type="evidence" value="ECO:0000318"/>
    <property type="project" value="GO_Central"/>
</dbReference>
<dbReference type="Proteomes" id="UP000019116">
    <property type="component" value="Chromosome 3D"/>
</dbReference>
<dbReference type="Gramene" id="TraesWEE_scaffold_003274_01G000400.1">
    <property type="protein sequence ID" value="TraesWEE_scaffold_003274_01G000400.1"/>
    <property type="gene ID" value="TraesWEE_scaffold_003274_01G000400"/>
</dbReference>
<dbReference type="GO" id="GO:0005737">
    <property type="term" value="C:cytoplasm"/>
    <property type="evidence" value="ECO:0000318"/>
    <property type="project" value="GO_Central"/>
</dbReference>
<feature type="domain" description="Ubiquitin-like" evidence="2">
    <location>
        <begin position="1"/>
        <end position="62"/>
    </location>
</feature>
<reference evidence="3" key="1">
    <citation type="submission" date="2018-08" db="EMBL/GenBank/DDBJ databases">
        <authorList>
            <person name="Rossello M."/>
        </authorList>
    </citation>
    <scope>NUCLEOTIDE SEQUENCE [LARGE SCALE GENOMIC DNA]</scope>
    <source>
        <strain evidence="3">cv. Chinese Spring</strain>
    </source>
</reference>
<proteinExistence type="predicted"/>
<dbReference type="EnsemblPlants" id="TraesCS3D02G511200.1">
    <property type="protein sequence ID" value="TraesCS3D02G511200.1.cds1"/>
    <property type="gene ID" value="TraesCS3D02G511200"/>
</dbReference>
<dbReference type="GO" id="GO:0031386">
    <property type="term" value="F:protein tag activity"/>
    <property type="evidence" value="ECO:0000318"/>
    <property type="project" value="GO_Central"/>
</dbReference>
<dbReference type="AlphaFoldDB" id="A0A3B6H3Z9"/>
<dbReference type="OMA" id="HEECTLH"/>
<dbReference type="PRINTS" id="PR00348">
    <property type="entry name" value="UBIQUITIN"/>
</dbReference>
<dbReference type="STRING" id="4565.A0A3B6H3Z9"/>
<dbReference type="InterPro" id="IPR019956">
    <property type="entry name" value="Ubiquitin_dom"/>
</dbReference>
<dbReference type="Gramene" id="TraesCS3D02G511200.1">
    <property type="protein sequence ID" value="TraesCS3D02G511200.1.cds1"/>
    <property type="gene ID" value="TraesCS3D02G511200"/>
</dbReference>
<dbReference type="Gramene" id="TraesJAG3D03G02000570.1">
    <property type="protein sequence ID" value="TraesJAG3D03G02000570.1.CDS1"/>
    <property type="gene ID" value="TraesJAG3D03G02000570"/>
</dbReference>
<dbReference type="FunFam" id="3.10.20.90:FF:000160">
    <property type="entry name" value="Polyubiquitin-C"/>
    <property type="match status" value="1"/>
</dbReference>
<dbReference type="OrthoDB" id="707374at2759"/>
<dbReference type="SMART" id="SM00213">
    <property type="entry name" value="UBQ"/>
    <property type="match status" value="3"/>
</dbReference>
<dbReference type="Gramene" id="TraesNOR3D03G02019930.1">
    <property type="protein sequence ID" value="TraesNOR3D03G02019930.1.CDS1"/>
    <property type="gene ID" value="TraesNOR3D03G02019930"/>
</dbReference>
<reference evidence="3" key="2">
    <citation type="submission" date="2018-10" db="UniProtKB">
        <authorList>
            <consortium name="EnsemblPlants"/>
        </authorList>
    </citation>
    <scope>IDENTIFICATION</scope>
</reference>
<dbReference type="GO" id="GO:0031625">
    <property type="term" value="F:ubiquitin protein ligase binding"/>
    <property type="evidence" value="ECO:0000318"/>
    <property type="project" value="GO_Central"/>
</dbReference>
<dbReference type="Gramene" id="TraesKAR3D01G0432400.1">
    <property type="protein sequence ID" value="cds.TraesKAR3D01G0432400.1"/>
    <property type="gene ID" value="TraesKAR3D01G0432400"/>
</dbReference>
<feature type="domain" description="Ubiquitin-like" evidence="2">
    <location>
        <begin position="64"/>
        <end position="136"/>
    </location>
</feature>
<dbReference type="PANTHER" id="PTHR10666">
    <property type="entry name" value="UBIQUITIN"/>
    <property type="match status" value="1"/>
</dbReference>
<sequence length="222" mass="25120">MNIFVNNPTGTTFRVWVHPSDTVCSVMENIHNRYRLIFNGVQLQDNCRLADYNIQEDSTLDLEEKMQIHVMETLITIDLDFNSLDTIDGVKAKIYRLKGFPVDQQCLLFAGKRLENGNRTLADHNICMESTILLVLLPCIPRGHMMQIFVKGLTGKTITLQVGSSDTVDSVKVKIYERNHAPFPNVQRLIFAGRQLEGGRTLADSKITKHCTLHLSLHLRGG</sequence>
<dbReference type="InterPro" id="IPR000626">
    <property type="entry name" value="Ubiquitin-like_dom"/>
</dbReference>
<dbReference type="Gramene" id="TraesLDM3D03G01991700.1">
    <property type="protein sequence ID" value="TraesLDM3D03G01991700.1.CDS1"/>
    <property type="gene ID" value="TraesLDM3D03G01991700"/>
</dbReference>
<dbReference type="PROSITE" id="PS50053">
    <property type="entry name" value="UBIQUITIN_2"/>
    <property type="match status" value="3"/>
</dbReference>
<dbReference type="InterPro" id="IPR050158">
    <property type="entry name" value="Ubiquitin_ubiquitin-like"/>
</dbReference>
<dbReference type="SMR" id="A0A3B6H3Z9"/>
<keyword evidence="1" id="KW-1017">Isopeptide bond</keyword>
<dbReference type="Gramene" id="TraesCS3D03G1127600.1">
    <property type="protein sequence ID" value="TraesCS3D03G1127600.1.CDS1"/>
    <property type="gene ID" value="TraesCS3D03G1127600"/>
</dbReference>
<dbReference type="GO" id="GO:0003729">
    <property type="term" value="F:mRNA binding"/>
    <property type="evidence" value="ECO:0007669"/>
    <property type="project" value="UniProtKB-ARBA"/>
</dbReference>
<evidence type="ECO:0000256" key="1">
    <source>
        <dbReference type="ARBA" id="ARBA00022499"/>
    </source>
</evidence>